<sequence length="770" mass="88052">MSSLRETQGSTAPAAQPTSDSPVEEQPKGSLEDNPTYQKAGESEPKPVDSELKHTFGKNSKTFMFKMVNSGLHRVSGNTRQLLCQPTATHPPRPSDIETMASDAPTGFKQIFWANSDINRESWTKNLLKSRESEFMEAKDLSIYFATWNVNGKKPGESLEGMLLSADYKPDLYAIGFQELDLSAENFLLGYTPNEPLWMEQIVNTLEGSGEKYILMETKRVVGVLLAVFVKESVRKMISEVQTGLANIGVMGMMGNKAGVAVRFNVYETSVCIVNSHLNAHTEGVLRRNQDFHDISRRITFNPPKGAGPEPLQLFQHDYVFWIGDLNYRITGNDQDIKQKIVEQDWDYLMSHDQLWRQIENKAAFDKLSEGPLRFAPTYKYDVGTNTYDTSEKMRTPAWCDRILYRGDNINQIDYRRHELLTSDHKPVTSFLYIKYKQVNPSLKQWVQQDIYRMLDRAVNESQPTAMLDQDELDFGQVRFGNPVCRTVCIKNTGKVVCKFKFIQKLNEATAFKPWIHINPVEAIMVQGTIVPITLTILVQKMTALELNLGKQNLSDILILSLENGNSFYLTIKGEWLPSCFGSLLTHLIRYPEPVRTSQPLPPDSENCLSIPKELWRIVDFLYRRGTDMENLFVEDGVESELDQIRHPHSMAQTLVGFLDSLAEPVIPYSYFDQLMECFTYNQCKNVIRSLTAVHYSTFCYIIAFLREYLSRFPRNVILREKLAGTFGKAMIRRRELADKMYAAPIGRKRTDIIDNFLNPENELNLGQKT</sequence>
<dbReference type="Gene3D" id="1.10.555.10">
    <property type="entry name" value="Rho GTPase activation protein"/>
    <property type="match status" value="1"/>
</dbReference>
<dbReference type="SMART" id="SM00324">
    <property type="entry name" value="RhoGAP"/>
    <property type="match status" value="1"/>
</dbReference>
<name>A0A2P6NC43_9EUKA</name>
<dbReference type="InParanoid" id="A0A2P6NC43"/>
<accession>A0A2P6NC43</accession>
<dbReference type="Pfam" id="PF22669">
    <property type="entry name" value="Exo_endo_phos2"/>
    <property type="match status" value="1"/>
</dbReference>
<dbReference type="PROSITE" id="PS50238">
    <property type="entry name" value="RHOGAP"/>
    <property type="match status" value="1"/>
</dbReference>
<dbReference type="Pfam" id="PF00620">
    <property type="entry name" value="RhoGAP"/>
    <property type="match status" value="1"/>
</dbReference>
<dbReference type="STRING" id="1890364.A0A2P6NC43"/>
<dbReference type="PANTHER" id="PTHR11200:SF300">
    <property type="entry name" value="TYPE II INOSITOL 1,4,5-TRISPHOSPHATE 5-PHOSPHATASE"/>
    <property type="match status" value="1"/>
</dbReference>
<proteinExistence type="predicted"/>
<dbReference type="SMART" id="SM00128">
    <property type="entry name" value="IPPc"/>
    <property type="match status" value="1"/>
</dbReference>
<dbReference type="GO" id="GO:0004439">
    <property type="term" value="F:phosphatidylinositol-4,5-bisphosphate 5-phosphatase activity"/>
    <property type="evidence" value="ECO:0007669"/>
    <property type="project" value="TreeGrafter"/>
</dbReference>
<dbReference type="GO" id="GO:0034485">
    <property type="term" value="F:phosphatidylinositol-3,4,5-trisphosphate 5-phosphatase activity"/>
    <property type="evidence" value="ECO:0007669"/>
    <property type="project" value="TreeGrafter"/>
</dbReference>
<comment type="subcellular location">
    <subcellularLocation>
        <location evidence="2">Cytoplasmic vesicle</location>
        <location evidence="2">Phagosome membrane</location>
    </subcellularLocation>
    <subcellularLocation>
        <location evidence="1">Early endosome membrane</location>
    </subcellularLocation>
</comment>
<evidence type="ECO:0000256" key="4">
    <source>
        <dbReference type="ARBA" id="ARBA00023329"/>
    </source>
</evidence>
<dbReference type="GO" id="GO:0004445">
    <property type="term" value="F:inositol-polyphosphate 5-phosphatase activity"/>
    <property type="evidence" value="ECO:0007669"/>
    <property type="project" value="TreeGrafter"/>
</dbReference>
<dbReference type="OrthoDB" id="7862313at2759"/>
<organism evidence="7 8">
    <name type="scientific">Planoprotostelium fungivorum</name>
    <dbReference type="NCBI Taxonomy" id="1890364"/>
    <lineage>
        <taxon>Eukaryota</taxon>
        <taxon>Amoebozoa</taxon>
        <taxon>Evosea</taxon>
        <taxon>Variosea</taxon>
        <taxon>Cavosteliida</taxon>
        <taxon>Cavosteliaceae</taxon>
        <taxon>Planoprotostelium</taxon>
    </lineage>
</organism>
<dbReference type="FunCoup" id="A0A2P6NC43">
    <property type="interactions" value="142"/>
</dbReference>
<comment type="caution">
    <text evidence="7">The sequence shown here is derived from an EMBL/GenBank/DDBJ whole genome shotgun (WGS) entry which is preliminary data.</text>
</comment>
<feature type="domain" description="Rho-GAP" evidence="6">
    <location>
        <begin position="583"/>
        <end position="765"/>
    </location>
</feature>
<dbReference type="InterPro" id="IPR008936">
    <property type="entry name" value="Rho_GTPase_activation_prot"/>
</dbReference>
<keyword evidence="8" id="KW-1185">Reference proteome</keyword>
<evidence type="ECO:0000259" key="6">
    <source>
        <dbReference type="PROSITE" id="PS50238"/>
    </source>
</evidence>
<dbReference type="InterPro" id="IPR036691">
    <property type="entry name" value="Endo/exonu/phosph_ase_sf"/>
</dbReference>
<feature type="compositionally biased region" description="Polar residues" evidence="5">
    <location>
        <begin position="1"/>
        <end position="21"/>
    </location>
</feature>
<dbReference type="InterPro" id="IPR046985">
    <property type="entry name" value="IP5"/>
</dbReference>
<dbReference type="Proteomes" id="UP000241769">
    <property type="component" value="Unassembled WGS sequence"/>
</dbReference>
<dbReference type="InterPro" id="IPR000198">
    <property type="entry name" value="RhoGAP_dom"/>
</dbReference>
<protein>
    <submittedName>
        <fullName evidence="7">Inositol 5-phosphatase 4</fullName>
    </submittedName>
</protein>
<dbReference type="InterPro" id="IPR000300">
    <property type="entry name" value="IPPc"/>
</dbReference>
<dbReference type="GO" id="GO:0031901">
    <property type="term" value="C:early endosome membrane"/>
    <property type="evidence" value="ECO:0007669"/>
    <property type="project" value="UniProtKB-SubCell"/>
</dbReference>
<evidence type="ECO:0000256" key="5">
    <source>
        <dbReference type="SAM" id="MobiDB-lite"/>
    </source>
</evidence>
<evidence type="ECO:0000256" key="2">
    <source>
        <dbReference type="ARBA" id="ARBA00004580"/>
    </source>
</evidence>
<dbReference type="AlphaFoldDB" id="A0A2P6NC43"/>
<dbReference type="GO" id="GO:0030670">
    <property type="term" value="C:phagocytic vesicle membrane"/>
    <property type="evidence" value="ECO:0007669"/>
    <property type="project" value="UniProtKB-SubCell"/>
</dbReference>
<evidence type="ECO:0000256" key="3">
    <source>
        <dbReference type="ARBA" id="ARBA00022753"/>
    </source>
</evidence>
<feature type="compositionally biased region" description="Basic and acidic residues" evidence="5">
    <location>
        <begin position="41"/>
        <end position="54"/>
    </location>
</feature>
<dbReference type="Gene3D" id="2.60.40.10">
    <property type="entry name" value="Immunoglobulins"/>
    <property type="match status" value="1"/>
</dbReference>
<evidence type="ECO:0000313" key="8">
    <source>
        <dbReference type="Proteomes" id="UP000241769"/>
    </source>
</evidence>
<dbReference type="GO" id="GO:0007165">
    <property type="term" value="P:signal transduction"/>
    <property type="evidence" value="ECO:0007669"/>
    <property type="project" value="InterPro"/>
</dbReference>
<dbReference type="InterPro" id="IPR013783">
    <property type="entry name" value="Ig-like_fold"/>
</dbReference>
<evidence type="ECO:0000313" key="7">
    <source>
        <dbReference type="EMBL" id="PRP81515.1"/>
    </source>
</evidence>
<gene>
    <name evidence="7" type="ORF">PROFUN_10877</name>
</gene>
<keyword evidence="3" id="KW-0967">Endosome</keyword>
<dbReference type="EMBL" id="MDYQ01000122">
    <property type="protein sequence ID" value="PRP81515.1"/>
    <property type="molecule type" value="Genomic_DNA"/>
</dbReference>
<dbReference type="Gene3D" id="3.60.10.10">
    <property type="entry name" value="Endonuclease/exonuclease/phosphatase"/>
    <property type="match status" value="1"/>
</dbReference>
<feature type="region of interest" description="Disordered" evidence="5">
    <location>
        <begin position="1"/>
        <end position="54"/>
    </location>
</feature>
<evidence type="ECO:0000256" key="1">
    <source>
        <dbReference type="ARBA" id="ARBA00004146"/>
    </source>
</evidence>
<dbReference type="SUPFAM" id="SSF48350">
    <property type="entry name" value="GTPase activation domain, GAP"/>
    <property type="match status" value="1"/>
</dbReference>
<dbReference type="InterPro" id="IPR048869">
    <property type="entry name" value="OCRL-1_2_ASH"/>
</dbReference>
<dbReference type="GO" id="GO:0046856">
    <property type="term" value="P:phosphatidylinositol dephosphorylation"/>
    <property type="evidence" value="ECO:0007669"/>
    <property type="project" value="InterPro"/>
</dbReference>
<dbReference type="PANTHER" id="PTHR11200">
    <property type="entry name" value="INOSITOL 5-PHOSPHATASE"/>
    <property type="match status" value="1"/>
</dbReference>
<keyword evidence="4" id="KW-0968">Cytoplasmic vesicle</keyword>
<dbReference type="SUPFAM" id="SSF56219">
    <property type="entry name" value="DNase I-like"/>
    <property type="match status" value="1"/>
</dbReference>
<dbReference type="Pfam" id="PF21310">
    <property type="entry name" value="OCRL-like_ASH"/>
    <property type="match status" value="1"/>
</dbReference>
<reference evidence="7 8" key="1">
    <citation type="journal article" date="2018" name="Genome Biol. Evol.">
        <title>Multiple Roots of Fruiting Body Formation in Amoebozoa.</title>
        <authorList>
            <person name="Hillmann F."/>
            <person name="Forbes G."/>
            <person name="Novohradska S."/>
            <person name="Ferling I."/>
            <person name="Riege K."/>
            <person name="Groth M."/>
            <person name="Westermann M."/>
            <person name="Marz M."/>
            <person name="Spaller T."/>
            <person name="Winckler T."/>
            <person name="Schaap P."/>
            <person name="Glockner G."/>
        </authorList>
    </citation>
    <scope>NUCLEOTIDE SEQUENCE [LARGE SCALE GENOMIC DNA]</scope>
    <source>
        <strain evidence="7 8">Jena</strain>
    </source>
</reference>